<protein>
    <submittedName>
        <fullName evidence="3">Uncharacterized protein</fullName>
    </submittedName>
</protein>
<dbReference type="WBParaSite" id="L893_g30554.t1">
    <property type="protein sequence ID" value="L893_g30554.t1"/>
    <property type="gene ID" value="L893_g30554"/>
</dbReference>
<evidence type="ECO:0000313" key="3">
    <source>
        <dbReference type="WBParaSite" id="L893_g30554.t1"/>
    </source>
</evidence>
<evidence type="ECO:0000256" key="1">
    <source>
        <dbReference type="SAM" id="MobiDB-lite"/>
    </source>
</evidence>
<dbReference type="AlphaFoldDB" id="A0A1I7ZWS1"/>
<feature type="compositionally biased region" description="Polar residues" evidence="1">
    <location>
        <begin position="65"/>
        <end position="74"/>
    </location>
</feature>
<feature type="region of interest" description="Disordered" evidence="1">
    <location>
        <begin position="54"/>
        <end position="74"/>
    </location>
</feature>
<sequence length="74" mass="8099">MEPQGCRSSNAANKKIVVTTSAAVEPQHRQRPSLCPALEVVWPAAVLCQMPPPSRLQQHLLPHSGMTTAMKQRT</sequence>
<name>A0A1I7ZWS1_9BILA</name>
<organism evidence="2 3">
    <name type="scientific">Steinernema glaseri</name>
    <dbReference type="NCBI Taxonomy" id="37863"/>
    <lineage>
        <taxon>Eukaryota</taxon>
        <taxon>Metazoa</taxon>
        <taxon>Ecdysozoa</taxon>
        <taxon>Nematoda</taxon>
        <taxon>Chromadorea</taxon>
        <taxon>Rhabditida</taxon>
        <taxon>Tylenchina</taxon>
        <taxon>Panagrolaimomorpha</taxon>
        <taxon>Strongyloidoidea</taxon>
        <taxon>Steinernematidae</taxon>
        <taxon>Steinernema</taxon>
    </lineage>
</organism>
<reference evidence="3" key="1">
    <citation type="submission" date="2016-11" db="UniProtKB">
        <authorList>
            <consortium name="WormBaseParasite"/>
        </authorList>
    </citation>
    <scope>IDENTIFICATION</scope>
</reference>
<accession>A0A1I7ZWS1</accession>
<keyword evidence="2" id="KW-1185">Reference proteome</keyword>
<dbReference type="Proteomes" id="UP000095287">
    <property type="component" value="Unplaced"/>
</dbReference>
<proteinExistence type="predicted"/>
<evidence type="ECO:0000313" key="2">
    <source>
        <dbReference type="Proteomes" id="UP000095287"/>
    </source>
</evidence>